<dbReference type="AlphaFoldDB" id="A0A6G1GDI1"/>
<evidence type="ECO:0000259" key="2">
    <source>
        <dbReference type="PROSITE" id="PS51035"/>
    </source>
</evidence>
<evidence type="ECO:0000313" key="5">
    <source>
        <dbReference type="RefSeq" id="XP_033537729.1"/>
    </source>
</evidence>
<protein>
    <recommendedName>
        <fullName evidence="2">BAG domain-containing protein</fullName>
    </recommendedName>
</protein>
<feature type="domain" description="BAG" evidence="2">
    <location>
        <begin position="436"/>
        <end position="480"/>
    </location>
</feature>
<dbReference type="InterPro" id="IPR003103">
    <property type="entry name" value="BAG_domain"/>
</dbReference>
<feature type="compositionally biased region" description="Low complexity" evidence="1">
    <location>
        <begin position="331"/>
        <end position="348"/>
    </location>
</feature>
<dbReference type="RefSeq" id="XP_033537729.1">
    <property type="nucleotide sequence ID" value="XM_033681673.1"/>
</dbReference>
<dbReference type="Gene3D" id="1.20.58.120">
    <property type="entry name" value="BAG domain"/>
    <property type="match status" value="1"/>
</dbReference>
<dbReference type="Proteomes" id="UP000504638">
    <property type="component" value="Unplaced"/>
</dbReference>
<dbReference type="Pfam" id="PF02179">
    <property type="entry name" value="BAG"/>
    <property type="match status" value="1"/>
</dbReference>
<feature type="compositionally biased region" description="Basic residues" evidence="1">
    <location>
        <begin position="349"/>
        <end position="363"/>
    </location>
</feature>
<accession>A0A6G1GDI1</accession>
<dbReference type="SUPFAM" id="SSF63491">
    <property type="entry name" value="BAG domain"/>
    <property type="match status" value="1"/>
</dbReference>
<feature type="region of interest" description="Disordered" evidence="1">
    <location>
        <begin position="317"/>
        <end position="396"/>
    </location>
</feature>
<dbReference type="GO" id="GO:0051087">
    <property type="term" value="F:protein-folding chaperone binding"/>
    <property type="evidence" value="ECO:0007669"/>
    <property type="project" value="InterPro"/>
</dbReference>
<dbReference type="GeneID" id="54422243"/>
<name>A0A6G1GDI1_9PEZI</name>
<dbReference type="EMBL" id="ML975150">
    <property type="protein sequence ID" value="KAF1816098.1"/>
    <property type="molecule type" value="Genomic_DNA"/>
</dbReference>
<feature type="compositionally biased region" description="Basic residues" evidence="1">
    <location>
        <begin position="196"/>
        <end position="208"/>
    </location>
</feature>
<keyword evidence="4" id="KW-1185">Reference proteome</keyword>
<reference evidence="5" key="2">
    <citation type="submission" date="2020-04" db="EMBL/GenBank/DDBJ databases">
        <authorList>
            <consortium name="NCBI Genome Project"/>
        </authorList>
    </citation>
    <scope>NUCLEOTIDE SEQUENCE</scope>
    <source>
        <strain evidence="5">CBS 781.70</strain>
    </source>
</reference>
<dbReference type="OrthoDB" id="417450at2759"/>
<proteinExistence type="predicted"/>
<feature type="region of interest" description="Disordered" evidence="1">
    <location>
        <begin position="186"/>
        <end position="223"/>
    </location>
</feature>
<reference evidence="5" key="3">
    <citation type="submission" date="2025-04" db="UniProtKB">
        <authorList>
            <consortium name="RefSeq"/>
        </authorList>
    </citation>
    <scope>IDENTIFICATION</scope>
    <source>
        <strain evidence="5">CBS 781.70</strain>
    </source>
</reference>
<evidence type="ECO:0000313" key="4">
    <source>
        <dbReference type="Proteomes" id="UP000504638"/>
    </source>
</evidence>
<dbReference type="PROSITE" id="PS51035">
    <property type="entry name" value="BAG"/>
    <property type="match status" value="1"/>
</dbReference>
<evidence type="ECO:0000256" key="1">
    <source>
        <dbReference type="SAM" id="MobiDB-lite"/>
    </source>
</evidence>
<dbReference type="InterPro" id="IPR036533">
    <property type="entry name" value="BAG_dom_sf"/>
</dbReference>
<sequence length="482" mass="52170">MTLVITVEEAESERAEVTGEMEAEGMQAEKMEEGVTEVGEAKGVPSSPFIFKPDGSLAWSTTLRSTVRSAREISANLVRNIPDEVLAVLPEQLRGILKEPAQPPSTLSRLLESVYDPTTLISIFLLFLTIVLLHRHLFPHSKMSWSSRLPSWGSRFSPFSRSPVSPVSPAEVSESDYSYITASDIDRPTTHTTSTHTHHHHHHHHHRSPPFGDPPQEVPGGSHTDVLLLKHRSVAYPVHYPRDTIASGHLLVGDIRSMAAKKLSTSPAASTAASPIDPRRINLLYRGQKLTNDDLPARDAGFRSGVDRSNEILVLLSGRPGNDGASDDDASITASDADATSAASSPNASKKKPRKKRGKKAAAKARPSDAASGASTPASSSSIPPAPPFPPASDPAGQLAALTQHFRQALVPSAERFLSAPPADAAARRFDHKRITETILQQVLLKLDAVEVDGREDLRAMRKGLVKEVQGWFGRLDDVVKE</sequence>
<evidence type="ECO:0000313" key="3">
    <source>
        <dbReference type="EMBL" id="KAF1816098.1"/>
    </source>
</evidence>
<reference evidence="3 5" key="1">
    <citation type="submission" date="2020-01" db="EMBL/GenBank/DDBJ databases">
        <authorList>
            <consortium name="DOE Joint Genome Institute"/>
            <person name="Haridas S."/>
            <person name="Albert R."/>
            <person name="Binder M."/>
            <person name="Bloem J."/>
            <person name="Labutti K."/>
            <person name="Salamov A."/>
            <person name="Andreopoulos B."/>
            <person name="Baker S.E."/>
            <person name="Barry K."/>
            <person name="Bills G."/>
            <person name="Bluhm B.H."/>
            <person name="Cannon C."/>
            <person name="Castanera R."/>
            <person name="Culley D.E."/>
            <person name="Daum C."/>
            <person name="Ezra D."/>
            <person name="Gonzalez J.B."/>
            <person name="Henrissat B."/>
            <person name="Kuo A."/>
            <person name="Liang C."/>
            <person name="Lipzen A."/>
            <person name="Lutzoni F."/>
            <person name="Magnuson J."/>
            <person name="Mondo S."/>
            <person name="Nolan M."/>
            <person name="Ohm R."/>
            <person name="Pangilinan J."/>
            <person name="Park H.-J."/>
            <person name="Ramirez L."/>
            <person name="Alfaro M."/>
            <person name="Sun H."/>
            <person name="Tritt A."/>
            <person name="Yoshinaga Y."/>
            <person name="Zwiers L.-H."/>
            <person name="Turgeon B.G."/>
            <person name="Goodwin S.B."/>
            <person name="Spatafora J.W."/>
            <person name="Crous P.W."/>
            <person name="Grigoriev I.V."/>
        </authorList>
    </citation>
    <scope>NUCLEOTIDE SEQUENCE</scope>
    <source>
        <strain evidence="3 5">CBS 781.70</strain>
    </source>
</reference>
<organism evidence="3">
    <name type="scientific">Eremomyces bilateralis CBS 781.70</name>
    <dbReference type="NCBI Taxonomy" id="1392243"/>
    <lineage>
        <taxon>Eukaryota</taxon>
        <taxon>Fungi</taxon>
        <taxon>Dikarya</taxon>
        <taxon>Ascomycota</taxon>
        <taxon>Pezizomycotina</taxon>
        <taxon>Dothideomycetes</taxon>
        <taxon>Dothideomycetes incertae sedis</taxon>
        <taxon>Eremomycetales</taxon>
        <taxon>Eremomycetaceae</taxon>
        <taxon>Eremomyces</taxon>
    </lineage>
</organism>
<feature type="compositionally biased region" description="Low complexity" evidence="1">
    <location>
        <begin position="364"/>
        <end position="383"/>
    </location>
</feature>
<gene>
    <name evidence="3 5" type="ORF">P152DRAFT_478681</name>
</gene>
<feature type="compositionally biased region" description="Pro residues" evidence="1">
    <location>
        <begin position="384"/>
        <end position="393"/>
    </location>
</feature>